<dbReference type="Gramene" id="TKW21135">
    <property type="protein sequence ID" value="TKW21135"/>
    <property type="gene ID" value="SEVIR_4G181701v2"/>
</dbReference>
<dbReference type="EMBL" id="CM016555">
    <property type="protein sequence ID" value="TKW21135.1"/>
    <property type="molecule type" value="Genomic_DNA"/>
</dbReference>
<reference evidence="1" key="1">
    <citation type="submission" date="2019-03" db="EMBL/GenBank/DDBJ databases">
        <title>WGS assembly of Setaria viridis.</title>
        <authorList>
            <person name="Huang P."/>
            <person name="Jenkins J."/>
            <person name="Grimwood J."/>
            <person name="Barry K."/>
            <person name="Healey A."/>
            <person name="Mamidi S."/>
            <person name="Sreedasyam A."/>
            <person name="Shu S."/>
            <person name="Feldman M."/>
            <person name="Wu J."/>
            <person name="Yu Y."/>
            <person name="Chen C."/>
            <person name="Johnson J."/>
            <person name="Rokhsar D."/>
            <person name="Baxter I."/>
            <person name="Schmutz J."/>
            <person name="Brutnell T."/>
            <person name="Kellogg E."/>
        </authorList>
    </citation>
    <scope>NUCLEOTIDE SEQUENCE [LARGE SCALE GENOMIC DNA]</scope>
</reference>
<dbReference type="AlphaFoldDB" id="A0A4U6UZQ6"/>
<evidence type="ECO:0000313" key="1">
    <source>
        <dbReference type="EMBL" id="TKW21135.1"/>
    </source>
</evidence>
<name>A0A4U6UZQ6_SETVI</name>
<accession>A0A4U6UZQ6</accession>
<gene>
    <name evidence="1" type="ORF">SEVIR_4G181701v2</name>
</gene>
<evidence type="ECO:0000313" key="2">
    <source>
        <dbReference type="Proteomes" id="UP000298652"/>
    </source>
</evidence>
<keyword evidence="2" id="KW-1185">Reference proteome</keyword>
<proteinExistence type="predicted"/>
<protein>
    <submittedName>
        <fullName evidence="1">Uncharacterized protein</fullName>
    </submittedName>
</protein>
<dbReference type="Proteomes" id="UP000298652">
    <property type="component" value="Chromosome 4"/>
</dbReference>
<sequence length="63" mass="6939">MAKIKGSISKSVEIYETRRQHGQHLVVAEGKVYGTIYPATTMVKKFNVAILNVMPTSDGSNSR</sequence>
<organism evidence="1 2">
    <name type="scientific">Setaria viridis</name>
    <name type="common">Green bristlegrass</name>
    <name type="synonym">Setaria italica subsp. viridis</name>
    <dbReference type="NCBI Taxonomy" id="4556"/>
    <lineage>
        <taxon>Eukaryota</taxon>
        <taxon>Viridiplantae</taxon>
        <taxon>Streptophyta</taxon>
        <taxon>Embryophyta</taxon>
        <taxon>Tracheophyta</taxon>
        <taxon>Spermatophyta</taxon>
        <taxon>Magnoliopsida</taxon>
        <taxon>Liliopsida</taxon>
        <taxon>Poales</taxon>
        <taxon>Poaceae</taxon>
        <taxon>PACMAD clade</taxon>
        <taxon>Panicoideae</taxon>
        <taxon>Panicodae</taxon>
        <taxon>Paniceae</taxon>
        <taxon>Cenchrinae</taxon>
        <taxon>Setaria</taxon>
    </lineage>
</organism>